<dbReference type="GO" id="GO:0005737">
    <property type="term" value="C:cytoplasm"/>
    <property type="evidence" value="ECO:0007669"/>
    <property type="project" value="UniProtKB-SubCell"/>
</dbReference>
<feature type="binding site" evidence="7">
    <location>
        <position position="492"/>
    </location>
    <ligand>
        <name>meso-2,6-diaminopimelate</name>
        <dbReference type="ChEBI" id="CHEBI:57791"/>
    </ligand>
</feature>
<dbReference type="Gene3D" id="3.90.190.20">
    <property type="entry name" value="Mur ligase, C-terminal domain"/>
    <property type="match status" value="1"/>
</dbReference>
<keyword evidence="3 7" id="KW-0133">Cell shape</keyword>
<evidence type="ECO:0000313" key="12">
    <source>
        <dbReference type="EMBL" id="PRP91821.1"/>
    </source>
</evidence>
<dbReference type="InterPro" id="IPR005761">
    <property type="entry name" value="UDP-N-AcMur-Glu-dNH2Pim_ligase"/>
</dbReference>
<dbReference type="PANTHER" id="PTHR23135:SF4">
    <property type="entry name" value="UDP-N-ACETYLMURAMOYL-L-ALANYL-D-GLUTAMATE--2,6-DIAMINOPIMELATE LIGASE MURE HOMOLOG, CHLOROPLASTIC"/>
    <property type="match status" value="1"/>
</dbReference>
<comment type="similarity">
    <text evidence="1 7">Belongs to the MurCDEF family. MurE subfamily.</text>
</comment>
<dbReference type="Pfam" id="PF08245">
    <property type="entry name" value="Mur_ligase_M"/>
    <property type="match status" value="1"/>
</dbReference>
<dbReference type="EMBL" id="PVNK01000231">
    <property type="protein sequence ID" value="PRP91821.1"/>
    <property type="molecule type" value="Genomic_DNA"/>
</dbReference>
<keyword evidence="7" id="KW-0547">Nucleotide-binding</keyword>
<feature type="domain" description="Mur ligase C-terminal" evidence="10">
    <location>
        <begin position="355"/>
        <end position="490"/>
    </location>
</feature>
<dbReference type="InterPro" id="IPR036615">
    <property type="entry name" value="Mur_ligase_C_dom_sf"/>
</dbReference>
<proteinExistence type="inferred from homology"/>
<comment type="caution">
    <text evidence="7">Lacks conserved residue(s) required for the propagation of feature annotation.</text>
</comment>
<feature type="binding site" evidence="7">
    <location>
        <begin position="125"/>
        <end position="131"/>
    </location>
    <ligand>
        <name>ATP</name>
        <dbReference type="ChEBI" id="CHEBI:30616"/>
    </ligand>
</feature>
<feature type="binding site" evidence="7">
    <location>
        <position position="202"/>
    </location>
    <ligand>
        <name>UDP-N-acetyl-alpha-D-muramoyl-L-alanyl-D-glutamate</name>
        <dbReference type="ChEBI" id="CHEBI:83900"/>
    </ligand>
</feature>
<dbReference type="GO" id="GO:0051301">
    <property type="term" value="P:cell division"/>
    <property type="evidence" value="ECO:0007669"/>
    <property type="project" value="UniProtKB-KW"/>
</dbReference>
<dbReference type="Proteomes" id="UP000237968">
    <property type="component" value="Unassembled WGS sequence"/>
</dbReference>
<evidence type="ECO:0000256" key="6">
    <source>
        <dbReference type="ARBA" id="ARBA00023316"/>
    </source>
</evidence>
<reference evidence="12 13" key="1">
    <citation type="submission" date="2018-03" db="EMBL/GenBank/DDBJ databases">
        <title>Draft Genome Sequences of the Obligatory Marine Myxobacteria Enhygromyxa salina SWB005.</title>
        <authorList>
            <person name="Poehlein A."/>
            <person name="Moghaddam J.A."/>
            <person name="Harms H."/>
            <person name="Alanjari M."/>
            <person name="Koenig G.M."/>
            <person name="Daniel R."/>
            <person name="Schaeberle T.F."/>
        </authorList>
    </citation>
    <scope>NUCLEOTIDE SEQUENCE [LARGE SCALE GENOMIC DNA]</scope>
    <source>
        <strain evidence="12 13">SWB005</strain>
    </source>
</reference>
<dbReference type="Gene3D" id="3.40.1390.10">
    <property type="entry name" value="MurE/MurF, N-terminal domain"/>
    <property type="match status" value="1"/>
</dbReference>
<evidence type="ECO:0000256" key="2">
    <source>
        <dbReference type="ARBA" id="ARBA00022618"/>
    </source>
</evidence>
<evidence type="ECO:0000313" key="13">
    <source>
        <dbReference type="Proteomes" id="UP000237968"/>
    </source>
</evidence>
<comment type="caution">
    <text evidence="12">The sequence shown here is derived from an EMBL/GenBank/DDBJ whole genome shotgun (WGS) entry which is preliminary data.</text>
</comment>
<keyword evidence="7" id="KW-0963">Cytoplasm</keyword>
<dbReference type="GO" id="GO:0071555">
    <property type="term" value="P:cell wall organization"/>
    <property type="evidence" value="ECO:0007669"/>
    <property type="project" value="UniProtKB-KW"/>
</dbReference>
<comment type="PTM">
    <text evidence="7">Carboxylation is probably crucial for Mg(2+) binding and, consequently, for the gamma-phosphate positioning of ATP.</text>
</comment>
<evidence type="ECO:0000259" key="9">
    <source>
        <dbReference type="Pfam" id="PF01225"/>
    </source>
</evidence>
<keyword evidence="2 7" id="KW-0132">Cell division</keyword>
<dbReference type="GO" id="GO:0008360">
    <property type="term" value="P:regulation of cell shape"/>
    <property type="evidence" value="ECO:0007669"/>
    <property type="project" value="UniProtKB-KW"/>
</dbReference>
<evidence type="ECO:0000256" key="5">
    <source>
        <dbReference type="ARBA" id="ARBA00023306"/>
    </source>
</evidence>
<feature type="binding site" evidence="7">
    <location>
        <position position="200"/>
    </location>
    <ligand>
        <name>UDP-N-acetyl-alpha-D-muramoyl-L-alanyl-D-glutamate</name>
        <dbReference type="ChEBI" id="CHEBI:83900"/>
    </ligand>
</feature>
<dbReference type="InterPro" id="IPR000713">
    <property type="entry name" value="Mur_ligase_N"/>
</dbReference>
<dbReference type="GO" id="GO:0000287">
    <property type="term" value="F:magnesium ion binding"/>
    <property type="evidence" value="ECO:0007669"/>
    <property type="project" value="UniProtKB-UniRule"/>
</dbReference>
<name>A0A2S9XGK7_9BACT</name>
<dbReference type="InterPro" id="IPR035911">
    <property type="entry name" value="MurE/MurF_N"/>
</dbReference>
<dbReference type="GO" id="GO:0009252">
    <property type="term" value="P:peptidoglycan biosynthetic process"/>
    <property type="evidence" value="ECO:0007669"/>
    <property type="project" value="UniProtKB-UniRule"/>
</dbReference>
<keyword evidence="7" id="KW-0067">ATP-binding</keyword>
<dbReference type="EC" id="6.3.2.13" evidence="7"/>
<dbReference type="PANTHER" id="PTHR23135">
    <property type="entry name" value="MUR LIGASE FAMILY MEMBER"/>
    <property type="match status" value="1"/>
</dbReference>
<gene>
    <name evidence="12" type="primary">murE_3</name>
    <name evidence="7" type="synonym">murE</name>
    <name evidence="12" type="ORF">ENSA5_52590</name>
</gene>
<evidence type="ECO:0000259" key="10">
    <source>
        <dbReference type="Pfam" id="PF02875"/>
    </source>
</evidence>
<dbReference type="GO" id="GO:0008765">
    <property type="term" value="F:UDP-N-acetylmuramoylalanyl-D-glutamate-2,6-diaminopimelate ligase activity"/>
    <property type="evidence" value="ECO:0007669"/>
    <property type="project" value="UniProtKB-UniRule"/>
</dbReference>
<evidence type="ECO:0000256" key="3">
    <source>
        <dbReference type="ARBA" id="ARBA00022960"/>
    </source>
</evidence>
<keyword evidence="7" id="KW-0460">Magnesium</keyword>
<dbReference type="NCBIfam" id="NF001126">
    <property type="entry name" value="PRK00139.1-4"/>
    <property type="match status" value="1"/>
</dbReference>
<dbReference type="SUPFAM" id="SSF53623">
    <property type="entry name" value="MurD-like peptide ligases, catalytic domain"/>
    <property type="match status" value="1"/>
</dbReference>
<dbReference type="InterPro" id="IPR013221">
    <property type="entry name" value="Mur_ligase_cen"/>
</dbReference>
<comment type="function">
    <text evidence="7">Catalyzes the addition of meso-diaminopimelic acid to the nucleotide precursor UDP-N-acetylmuramoyl-L-alanyl-D-glutamate (UMAG) in the biosynthesis of bacterial cell-wall peptidoglycan.</text>
</comment>
<keyword evidence="4 7" id="KW-0573">Peptidoglycan synthesis</keyword>
<dbReference type="UniPathway" id="UPA00219"/>
<dbReference type="SUPFAM" id="SSF53244">
    <property type="entry name" value="MurD-like peptide ligases, peptide-binding domain"/>
    <property type="match status" value="1"/>
</dbReference>
<feature type="domain" description="Mur ligase N-terminal catalytic" evidence="9">
    <location>
        <begin position="43"/>
        <end position="111"/>
    </location>
</feature>
<comment type="pathway">
    <text evidence="7 8">Cell wall biogenesis; peptidoglycan biosynthesis.</text>
</comment>
<comment type="catalytic activity">
    <reaction evidence="7">
        <text>UDP-N-acetyl-alpha-D-muramoyl-L-alanyl-D-glutamate + meso-2,6-diaminopimelate + ATP = UDP-N-acetyl-alpha-D-muramoyl-L-alanyl-gamma-D-glutamyl-meso-2,6-diaminopimelate + ADP + phosphate + H(+)</text>
        <dbReference type="Rhea" id="RHEA:23676"/>
        <dbReference type="ChEBI" id="CHEBI:15378"/>
        <dbReference type="ChEBI" id="CHEBI:30616"/>
        <dbReference type="ChEBI" id="CHEBI:43474"/>
        <dbReference type="ChEBI" id="CHEBI:57791"/>
        <dbReference type="ChEBI" id="CHEBI:83900"/>
        <dbReference type="ChEBI" id="CHEBI:83905"/>
        <dbReference type="ChEBI" id="CHEBI:456216"/>
        <dbReference type="EC" id="6.3.2.13"/>
    </reaction>
</comment>
<dbReference type="Pfam" id="PF02875">
    <property type="entry name" value="Mur_ligase_C"/>
    <property type="match status" value="1"/>
</dbReference>
<evidence type="ECO:0000256" key="8">
    <source>
        <dbReference type="RuleBase" id="RU004135"/>
    </source>
</evidence>
<feature type="short sequence motif" description="Meso-diaminopimelate recognition motif" evidence="7">
    <location>
        <begin position="433"/>
        <end position="436"/>
    </location>
</feature>
<evidence type="ECO:0000256" key="7">
    <source>
        <dbReference type="HAMAP-Rule" id="MF_00208"/>
    </source>
</evidence>
<feature type="binding site" evidence="7">
    <location>
        <begin position="167"/>
        <end position="168"/>
    </location>
    <ligand>
        <name>UDP-N-acetyl-alpha-D-muramoyl-L-alanyl-D-glutamate</name>
        <dbReference type="ChEBI" id="CHEBI:83900"/>
    </ligand>
</feature>
<keyword evidence="5 7" id="KW-0131">Cell cycle</keyword>
<feature type="domain" description="Mur ligase central" evidence="11">
    <location>
        <begin position="123"/>
        <end position="332"/>
    </location>
</feature>
<feature type="binding site" evidence="7">
    <location>
        <begin position="433"/>
        <end position="436"/>
    </location>
    <ligand>
        <name>meso-2,6-diaminopimelate</name>
        <dbReference type="ChEBI" id="CHEBI:57791"/>
    </ligand>
</feature>
<evidence type="ECO:0000256" key="4">
    <source>
        <dbReference type="ARBA" id="ARBA00022984"/>
    </source>
</evidence>
<feature type="binding site" evidence="7">
    <location>
        <position position="409"/>
    </location>
    <ligand>
        <name>meso-2,6-diaminopimelate</name>
        <dbReference type="ChEBI" id="CHEBI:57791"/>
    </ligand>
</feature>
<dbReference type="GO" id="GO:0005524">
    <property type="term" value="F:ATP binding"/>
    <property type="evidence" value="ECO:0007669"/>
    <property type="project" value="UniProtKB-UniRule"/>
</dbReference>
<dbReference type="HAMAP" id="MF_00208">
    <property type="entry name" value="MurE"/>
    <property type="match status" value="1"/>
</dbReference>
<dbReference type="AlphaFoldDB" id="A0A2S9XGK7"/>
<comment type="subcellular location">
    <subcellularLocation>
        <location evidence="7 8">Cytoplasm</location>
    </subcellularLocation>
</comment>
<sequence length="533" mass="56530">MTDSSEIKTALRSVGELLAVLDPELRAEALACGPTTPLGPPKTDSRAVEPGDCFVAIPGLTVDGHAFIERALAAGATTLVVQRDREVPSAAARIVVDDTVAALATLAAGFYDWPGEHMWLAGITGTNGKTTTAHLVAAVLRAAGRPHVRLGTTGNWLVDHESDAGFTTPFPTELQSLLAKARERGATHGVMEVASHALVQRRAKPLRFRAVALTSFSQDHLDYHRTMADYFEAKCLLAREYCLHSGVAVAPREQGEAAAAFLRAAAEAGVARCWRSSRTPVATREAEIAVVERHTAPLGLAARVRTPVGELELRSPIVGEYNLDNLLVAIGLSIGLGVELEHIEAALALAGGAPGRLELVTVPELDGPTVYVDYAHTPDAVARALEALRPSATRSGGKLVVLLGCGGDRDASKRPLMGEIASRGADRFIATSDNPRTEDPDTIVDQMIAGALAPKEGGAELIREVDRGAAIARMIAEADRRDVLLIAGKGHEDYQILGTTKIHFDDREQAERALRAALIAGPCPASGRRRQPD</sequence>
<organism evidence="12 13">
    <name type="scientific">Enhygromyxa salina</name>
    <dbReference type="NCBI Taxonomy" id="215803"/>
    <lineage>
        <taxon>Bacteria</taxon>
        <taxon>Pseudomonadati</taxon>
        <taxon>Myxococcota</taxon>
        <taxon>Polyangia</taxon>
        <taxon>Nannocystales</taxon>
        <taxon>Nannocystaceae</taxon>
        <taxon>Enhygromyxa</taxon>
    </lineage>
</organism>
<dbReference type="Gene3D" id="3.40.1190.10">
    <property type="entry name" value="Mur-like, catalytic domain"/>
    <property type="match status" value="1"/>
</dbReference>
<keyword evidence="13" id="KW-1185">Reference proteome</keyword>
<dbReference type="Pfam" id="PF01225">
    <property type="entry name" value="Mur_ligase"/>
    <property type="match status" value="1"/>
</dbReference>
<dbReference type="SUPFAM" id="SSF63418">
    <property type="entry name" value="MurE/MurF N-terminal domain"/>
    <property type="match status" value="1"/>
</dbReference>
<feature type="binding site" evidence="7">
    <location>
        <position position="45"/>
    </location>
    <ligand>
        <name>UDP-N-acetyl-alpha-D-muramoyl-L-alanyl-D-glutamate</name>
        <dbReference type="ChEBI" id="CHEBI:83900"/>
    </ligand>
</feature>
<protein>
    <recommendedName>
        <fullName evidence="7">UDP-N-acetylmuramoyl-L-alanyl-D-glutamate--2,6-diaminopimelate ligase</fullName>
        <ecNumber evidence="7">6.3.2.13</ecNumber>
    </recommendedName>
    <alternativeName>
        <fullName evidence="7">Meso-A2pm-adding enzyme</fullName>
    </alternativeName>
    <alternativeName>
        <fullName evidence="7">Meso-diaminopimelate-adding enzyme</fullName>
    </alternativeName>
    <alternativeName>
        <fullName evidence="7">UDP-MurNAc-L-Ala-D-Glu:meso-diaminopimelate ligase</fullName>
    </alternativeName>
    <alternativeName>
        <fullName evidence="7">UDP-MurNAc-tripeptide synthetase</fullName>
    </alternativeName>
    <alternativeName>
        <fullName evidence="7">UDP-N-acetylmuramyl-tripeptide synthetase</fullName>
    </alternativeName>
</protein>
<keyword evidence="7 12" id="KW-0436">Ligase</keyword>
<evidence type="ECO:0000256" key="1">
    <source>
        <dbReference type="ARBA" id="ARBA00005898"/>
    </source>
</evidence>
<feature type="binding site" evidence="7">
    <location>
        <position position="488"/>
    </location>
    <ligand>
        <name>meso-2,6-diaminopimelate</name>
        <dbReference type="ChEBI" id="CHEBI:57791"/>
    </ligand>
</feature>
<dbReference type="RefSeq" id="WP_181198167.1">
    <property type="nucleotide sequence ID" value="NZ_PVNK01000231.1"/>
</dbReference>
<dbReference type="InterPro" id="IPR004101">
    <property type="entry name" value="Mur_ligase_C"/>
</dbReference>
<dbReference type="NCBIfam" id="TIGR01085">
    <property type="entry name" value="murE"/>
    <property type="match status" value="1"/>
</dbReference>
<dbReference type="InterPro" id="IPR036565">
    <property type="entry name" value="Mur-like_cat_sf"/>
</dbReference>
<feature type="modified residue" description="N6-carboxylysine" evidence="7">
    <location>
        <position position="234"/>
    </location>
</feature>
<accession>A0A2S9XGK7</accession>
<evidence type="ECO:0000259" key="11">
    <source>
        <dbReference type="Pfam" id="PF08245"/>
    </source>
</evidence>
<comment type="cofactor">
    <cofactor evidence="7">
        <name>Mg(2+)</name>
        <dbReference type="ChEBI" id="CHEBI:18420"/>
    </cofactor>
</comment>
<keyword evidence="6 7" id="KW-0961">Cell wall biogenesis/degradation</keyword>